<feature type="binding site" evidence="8">
    <location>
        <position position="214"/>
    </location>
    <ligand>
        <name>Zn(2+)</name>
        <dbReference type="ChEBI" id="CHEBI:29105"/>
        <label>1</label>
    </ligand>
</feature>
<keyword evidence="3" id="KW-0645">Protease</keyword>
<evidence type="ECO:0000256" key="5">
    <source>
        <dbReference type="ARBA" id="ARBA00022801"/>
    </source>
</evidence>
<dbReference type="GO" id="GO:0046872">
    <property type="term" value="F:metal ion binding"/>
    <property type="evidence" value="ECO:0007669"/>
    <property type="project" value="UniProtKB-UniRule"/>
</dbReference>
<dbReference type="SUPFAM" id="SSF101821">
    <property type="entry name" value="Aminopeptidase/glucanase lid domain"/>
    <property type="match status" value="1"/>
</dbReference>
<feature type="binding site" evidence="8">
    <location>
        <position position="300"/>
    </location>
    <ligand>
        <name>Zn(2+)</name>
        <dbReference type="ChEBI" id="CHEBI:29105"/>
        <label>2</label>
    </ligand>
</feature>
<dbReference type="InterPro" id="IPR051464">
    <property type="entry name" value="Peptidase_M42_aminopept"/>
</dbReference>
<keyword evidence="2" id="KW-0031">Aminopeptidase</keyword>
<evidence type="ECO:0000313" key="10">
    <source>
        <dbReference type="Proteomes" id="UP000886743"/>
    </source>
</evidence>
<evidence type="ECO:0000256" key="3">
    <source>
        <dbReference type="ARBA" id="ARBA00022670"/>
    </source>
</evidence>
<evidence type="ECO:0000256" key="1">
    <source>
        <dbReference type="ARBA" id="ARBA00006272"/>
    </source>
</evidence>
<evidence type="ECO:0000256" key="7">
    <source>
        <dbReference type="PIRSR" id="PIRSR001123-1"/>
    </source>
</evidence>
<comment type="similarity">
    <text evidence="1 6">Belongs to the peptidase M42 family.</text>
</comment>
<dbReference type="GO" id="GO:0004177">
    <property type="term" value="F:aminopeptidase activity"/>
    <property type="evidence" value="ECO:0007669"/>
    <property type="project" value="UniProtKB-UniRule"/>
</dbReference>
<dbReference type="AlphaFoldDB" id="A0A9D1NGJ9"/>
<feature type="binding site" evidence="8">
    <location>
        <position position="59"/>
    </location>
    <ligand>
        <name>Zn(2+)</name>
        <dbReference type="ChEBI" id="CHEBI:29105"/>
        <label>1</label>
    </ligand>
</feature>
<evidence type="ECO:0000313" key="9">
    <source>
        <dbReference type="EMBL" id="HIV02759.1"/>
    </source>
</evidence>
<name>A0A9D1NGJ9_9FIRM</name>
<dbReference type="Pfam" id="PF05343">
    <property type="entry name" value="Peptidase_M42"/>
    <property type="match status" value="1"/>
</dbReference>
<protein>
    <submittedName>
        <fullName evidence="9">M42 family metallopeptidase</fullName>
    </submittedName>
</protein>
<reference evidence="9" key="1">
    <citation type="submission" date="2020-10" db="EMBL/GenBank/DDBJ databases">
        <authorList>
            <person name="Gilroy R."/>
        </authorList>
    </citation>
    <scope>NUCLEOTIDE SEQUENCE</scope>
    <source>
        <strain evidence="9">4920</strain>
    </source>
</reference>
<accession>A0A9D1NGJ9</accession>
<dbReference type="Gene3D" id="2.40.30.40">
    <property type="entry name" value="Peptidase M42, domain 2"/>
    <property type="match status" value="1"/>
</dbReference>
<dbReference type="GO" id="GO:0006508">
    <property type="term" value="P:proteolysis"/>
    <property type="evidence" value="ECO:0007669"/>
    <property type="project" value="UniProtKB-KW"/>
</dbReference>
<reference evidence="9" key="2">
    <citation type="journal article" date="2021" name="PeerJ">
        <title>Extensive microbial diversity within the chicken gut microbiome revealed by metagenomics and culture.</title>
        <authorList>
            <person name="Gilroy R."/>
            <person name="Ravi A."/>
            <person name="Getino M."/>
            <person name="Pursley I."/>
            <person name="Horton D.L."/>
            <person name="Alikhan N.F."/>
            <person name="Baker D."/>
            <person name="Gharbi K."/>
            <person name="Hall N."/>
            <person name="Watson M."/>
            <person name="Adriaenssens E.M."/>
            <person name="Foster-Nyarko E."/>
            <person name="Jarju S."/>
            <person name="Secka A."/>
            <person name="Antonio M."/>
            <person name="Oren A."/>
            <person name="Chaudhuri R.R."/>
            <person name="La Ragione R."/>
            <person name="Hildebrand F."/>
            <person name="Pallen M.J."/>
        </authorList>
    </citation>
    <scope>NUCLEOTIDE SEQUENCE</scope>
    <source>
        <strain evidence="9">4920</strain>
    </source>
</reference>
<dbReference type="PANTHER" id="PTHR32481:SF0">
    <property type="entry name" value="AMINOPEPTIDASE YPDE-RELATED"/>
    <property type="match status" value="1"/>
</dbReference>
<proteinExistence type="inferred from homology"/>
<dbReference type="PIRSF" id="PIRSF001123">
    <property type="entry name" value="PepA_GA"/>
    <property type="match status" value="1"/>
</dbReference>
<keyword evidence="4 8" id="KW-0479">Metal-binding</keyword>
<comment type="cofactor">
    <cofactor evidence="8">
        <name>a divalent metal cation</name>
        <dbReference type="ChEBI" id="CHEBI:60240"/>
    </cofactor>
    <text evidence="8">Binds 2 divalent metal cations per subunit.</text>
</comment>
<feature type="binding site" evidence="8">
    <location>
        <position position="192"/>
    </location>
    <ligand>
        <name>Zn(2+)</name>
        <dbReference type="ChEBI" id="CHEBI:29105"/>
        <label>2</label>
    </ligand>
</feature>
<keyword evidence="5" id="KW-0378">Hydrolase</keyword>
<feature type="binding site" evidence="8">
    <location>
        <position position="161"/>
    </location>
    <ligand>
        <name>Zn(2+)</name>
        <dbReference type="ChEBI" id="CHEBI:29105"/>
        <label>2</label>
    </ligand>
</feature>
<dbReference type="SUPFAM" id="SSF53187">
    <property type="entry name" value="Zn-dependent exopeptidases"/>
    <property type="match status" value="1"/>
</dbReference>
<gene>
    <name evidence="9" type="ORF">IAC74_04230</name>
</gene>
<feature type="binding site" evidence="8">
    <location>
        <position position="161"/>
    </location>
    <ligand>
        <name>Zn(2+)</name>
        <dbReference type="ChEBI" id="CHEBI:29105"/>
        <label>1</label>
    </ligand>
</feature>
<comment type="caution">
    <text evidence="9">The sequence shown here is derived from an EMBL/GenBank/DDBJ whole genome shotgun (WGS) entry which is preliminary data.</text>
</comment>
<evidence type="ECO:0000256" key="4">
    <source>
        <dbReference type="ARBA" id="ARBA00022723"/>
    </source>
</evidence>
<evidence type="ECO:0000256" key="8">
    <source>
        <dbReference type="PIRSR" id="PIRSR001123-2"/>
    </source>
</evidence>
<dbReference type="EMBL" id="DVOF01000124">
    <property type="protein sequence ID" value="HIV02759.1"/>
    <property type="molecule type" value="Genomic_DNA"/>
</dbReference>
<dbReference type="InterPro" id="IPR023367">
    <property type="entry name" value="Peptidase_M42_dom2"/>
</dbReference>
<sequence>MKLLQELCDITAPSGHETALHELIQSEIKDCVDEITTDALGNLIAHKKGPGKRLMLAAHTDEIGLIVTYIEESGYIRVQNIGGVRPQYALAQRVRFLNGTVGVVFYDQGKEIEKLGINDLYVDIGAKNKEEAAKLVQIGDVAGFLGEFTEQNGCVISKSLDDRAGCYVLIEALKRVKDTPNDVYAVFTAQEELGLRGATAGAYSVDPDLGIAIDVTDTGDMIGTTPMEVKLGGGAAIKIKDSRSISSPKAVGLLKSTAKAHGIPYQLEVLTRGGTDAGAIHLTRGGVASVTLSIPTRYIHSPGEMVCKDDLEACIDLLAAVIEEQLD</sequence>
<dbReference type="Proteomes" id="UP000886743">
    <property type="component" value="Unassembled WGS sequence"/>
</dbReference>
<dbReference type="Gene3D" id="3.40.630.10">
    <property type="entry name" value="Zn peptidases"/>
    <property type="match status" value="1"/>
</dbReference>
<organism evidence="9 10">
    <name type="scientific">Candidatus Aphodoplasma excrementigallinarum</name>
    <dbReference type="NCBI Taxonomy" id="2840673"/>
    <lineage>
        <taxon>Bacteria</taxon>
        <taxon>Bacillati</taxon>
        <taxon>Bacillota</taxon>
        <taxon>Clostridia</taxon>
        <taxon>Eubacteriales</taxon>
        <taxon>Candidatus Aphodoplasma</taxon>
    </lineage>
</organism>
<feature type="active site" description="Proton acceptor" evidence="7">
    <location>
        <position position="191"/>
    </location>
</feature>
<dbReference type="PANTHER" id="PTHR32481">
    <property type="entry name" value="AMINOPEPTIDASE"/>
    <property type="match status" value="1"/>
</dbReference>
<dbReference type="InterPro" id="IPR008007">
    <property type="entry name" value="Peptidase_M42"/>
</dbReference>
<evidence type="ECO:0000256" key="2">
    <source>
        <dbReference type="ARBA" id="ARBA00022438"/>
    </source>
</evidence>
<evidence type="ECO:0000256" key="6">
    <source>
        <dbReference type="PIRNR" id="PIRNR001123"/>
    </source>
</evidence>
<dbReference type="CDD" id="cd05656">
    <property type="entry name" value="M42_Frv"/>
    <property type="match status" value="1"/>
</dbReference>